<evidence type="ECO:0000313" key="2">
    <source>
        <dbReference type="Proteomes" id="UP001177260"/>
    </source>
</evidence>
<accession>A0ACC3B6W9</accession>
<dbReference type="EMBL" id="JAOPJF010000019">
    <property type="protein sequence ID" value="KAK1146175.1"/>
    <property type="molecule type" value="Genomic_DNA"/>
</dbReference>
<gene>
    <name evidence="1" type="ORF">N8T08_003265</name>
</gene>
<protein>
    <submittedName>
        <fullName evidence="1">Uncharacterized protein</fullName>
    </submittedName>
</protein>
<proteinExistence type="predicted"/>
<keyword evidence="2" id="KW-1185">Reference proteome</keyword>
<sequence length="153" mass="16990">MFILFDFVVHNPTHSETSSNLALLEVAGGHFSRLEYVTGGSLPSSILAEFAYLARTFVRSYKQQNKDVQPVPTTVTDHPVARQEPNSERRPYGSETPTANGAPISVDPQDSRPLHLSSFDHMTPEIGFPPGFNVMDLFGTSVPFDQFFLFDNV</sequence>
<reference evidence="1 2" key="1">
    <citation type="journal article" date="2023" name="ACS Omega">
        <title>Identification of the Neoaspergillic Acid Biosynthesis Gene Cluster by Establishing an In Vitro CRISPR-Ribonucleoprotein Genetic System in Aspergillus melleus.</title>
        <authorList>
            <person name="Yuan B."/>
            <person name="Grau M.F."/>
            <person name="Murata R.M."/>
            <person name="Torok T."/>
            <person name="Venkateswaran K."/>
            <person name="Stajich J.E."/>
            <person name="Wang C.C.C."/>
        </authorList>
    </citation>
    <scope>NUCLEOTIDE SEQUENCE [LARGE SCALE GENOMIC DNA]</scope>
    <source>
        <strain evidence="1 2">IMV 1140</strain>
    </source>
</reference>
<name>A0ACC3B6W9_9EURO</name>
<organism evidence="1 2">
    <name type="scientific">Aspergillus melleus</name>
    <dbReference type="NCBI Taxonomy" id="138277"/>
    <lineage>
        <taxon>Eukaryota</taxon>
        <taxon>Fungi</taxon>
        <taxon>Dikarya</taxon>
        <taxon>Ascomycota</taxon>
        <taxon>Pezizomycotina</taxon>
        <taxon>Eurotiomycetes</taxon>
        <taxon>Eurotiomycetidae</taxon>
        <taxon>Eurotiales</taxon>
        <taxon>Aspergillaceae</taxon>
        <taxon>Aspergillus</taxon>
        <taxon>Aspergillus subgen. Circumdati</taxon>
    </lineage>
</organism>
<comment type="caution">
    <text evidence="1">The sequence shown here is derived from an EMBL/GenBank/DDBJ whole genome shotgun (WGS) entry which is preliminary data.</text>
</comment>
<evidence type="ECO:0000313" key="1">
    <source>
        <dbReference type="EMBL" id="KAK1146175.1"/>
    </source>
</evidence>
<dbReference type="Proteomes" id="UP001177260">
    <property type="component" value="Unassembled WGS sequence"/>
</dbReference>